<proteinExistence type="predicted"/>
<protein>
    <submittedName>
        <fullName evidence="1">Uncharacterized protein</fullName>
    </submittedName>
</protein>
<sequence length="129" mass="14779">MTPSRSFFFGFAQTKNQGNRKEATANSDFLFRHEKVLPAVAPFLSTARVDSIVAGCLITRTGSSQHRAPLFLAGKVGADDQHKRNQKKRKSHKETPLFSFFCLLNGERKKKKLETARIKKRKIRGFWKR</sequence>
<name>A0A811BN41_9VIRU</name>
<accession>A0A811BN41</accession>
<evidence type="ECO:0000313" key="1">
    <source>
        <dbReference type="EMBL" id="BCU02680.1"/>
    </source>
</evidence>
<evidence type="ECO:0000313" key="2">
    <source>
        <dbReference type="Proteomes" id="UP001253637"/>
    </source>
</evidence>
<organism evidence="1 2">
    <name type="scientific">Pandoravirus japonicus</name>
    <dbReference type="NCBI Taxonomy" id="2823154"/>
    <lineage>
        <taxon>Viruses</taxon>
        <taxon>Pandoravirus</taxon>
    </lineage>
</organism>
<dbReference type="EMBL" id="LC625835">
    <property type="protein sequence ID" value="BCU02680.1"/>
    <property type="molecule type" value="Genomic_DNA"/>
</dbReference>
<dbReference type="Proteomes" id="UP001253637">
    <property type="component" value="Segment"/>
</dbReference>
<reference evidence="1" key="1">
    <citation type="submission" date="2021-04" db="EMBL/GenBank/DDBJ databases">
        <title>Draft Genome Sequence of Pandoravirus japonicus, Isolated from the Sabaishi River of Niigata, Japan.</title>
        <authorList>
            <person name="Hosokawa N."/>
            <person name="Takahashi H."/>
            <person name="Aoki K."/>
            <person name="Takemura M."/>
        </authorList>
    </citation>
    <scope>NUCLEOTIDE SEQUENCE</scope>
</reference>